<evidence type="ECO:0000313" key="1">
    <source>
        <dbReference type="Proteomes" id="UP000887563"/>
    </source>
</evidence>
<reference evidence="2" key="1">
    <citation type="submission" date="2022-11" db="UniProtKB">
        <authorList>
            <consortium name="WormBaseParasite"/>
        </authorList>
    </citation>
    <scope>IDENTIFICATION</scope>
</reference>
<keyword evidence="1" id="KW-1185">Reference proteome</keyword>
<evidence type="ECO:0000313" key="2">
    <source>
        <dbReference type="WBParaSite" id="Minc3s02892g31977"/>
    </source>
</evidence>
<dbReference type="AlphaFoldDB" id="A0A914MW20"/>
<dbReference type="Proteomes" id="UP000887563">
    <property type="component" value="Unplaced"/>
</dbReference>
<name>A0A914MW20_MELIC</name>
<protein>
    <submittedName>
        <fullName evidence="2">Candidate secreted effector</fullName>
    </submittedName>
</protein>
<organism evidence="1 2">
    <name type="scientific">Meloidogyne incognita</name>
    <name type="common">Southern root-knot nematode worm</name>
    <name type="synonym">Oxyuris incognita</name>
    <dbReference type="NCBI Taxonomy" id="6306"/>
    <lineage>
        <taxon>Eukaryota</taxon>
        <taxon>Metazoa</taxon>
        <taxon>Ecdysozoa</taxon>
        <taxon>Nematoda</taxon>
        <taxon>Chromadorea</taxon>
        <taxon>Rhabditida</taxon>
        <taxon>Tylenchina</taxon>
        <taxon>Tylenchomorpha</taxon>
        <taxon>Tylenchoidea</taxon>
        <taxon>Meloidogynidae</taxon>
        <taxon>Meloidogyninae</taxon>
        <taxon>Meloidogyne</taxon>
        <taxon>Meloidogyne incognita group</taxon>
    </lineage>
</organism>
<accession>A0A914MW20</accession>
<sequence>MKSNIIASNSYQFQNDVNIPSIICCIFLCKYRHFKYHFLSDRVISRFQISKHFSNNIFSIRPITHCINFTMRKESSQLITSSNQKVWFAVVMNN</sequence>
<dbReference type="WBParaSite" id="Minc3s02892g31977">
    <property type="protein sequence ID" value="Minc3s02892g31977"/>
    <property type="gene ID" value="Minc3s02892g31977"/>
</dbReference>
<proteinExistence type="predicted"/>